<dbReference type="NCBIfam" id="TIGR00179">
    <property type="entry name" value="murB"/>
    <property type="match status" value="1"/>
</dbReference>
<evidence type="ECO:0000256" key="13">
    <source>
        <dbReference type="ARBA" id="ARBA00023306"/>
    </source>
</evidence>
<evidence type="ECO:0000256" key="15">
    <source>
        <dbReference type="ARBA" id="ARBA00048914"/>
    </source>
</evidence>
<evidence type="ECO:0000256" key="12">
    <source>
        <dbReference type="ARBA" id="ARBA00023002"/>
    </source>
</evidence>
<keyword evidence="19" id="KW-1185">Reference proteome</keyword>
<dbReference type="GO" id="GO:0008762">
    <property type="term" value="F:UDP-N-acetylmuramate dehydrogenase activity"/>
    <property type="evidence" value="ECO:0007669"/>
    <property type="project" value="UniProtKB-UniRule"/>
</dbReference>
<dbReference type="Gene3D" id="3.30.465.10">
    <property type="match status" value="1"/>
</dbReference>
<evidence type="ECO:0000256" key="8">
    <source>
        <dbReference type="ARBA" id="ARBA00022827"/>
    </source>
</evidence>
<accession>A0A2A6Z955</accession>
<evidence type="ECO:0000256" key="9">
    <source>
        <dbReference type="ARBA" id="ARBA00022857"/>
    </source>
</evidence>
<dbReference type="PANTHER" id="PTHR21071">
    <property type="entry name" value="UDP-N-ACETYLENOLPYRUVOYLGLUCOSAMINE REDUCTASE"/>
    <property type="match status" value="1"/>
</dbReference>
<dbReference type="Gene3D" id="3.30.43.10">
    <property type="entry name" value="Uridine Diphospho-n-acetylenolpyruvylglucosamine Reductase, domain 2"/>
    <property type="match status" value="1"/>
</dbReference>
<dbReference type="GO" id="GO:0005829">
    <property type="term" value="C:cytosol"/>
    <property type="evidence" value="ECO:0007669"/>
    <property type="project" value="TreeGrafter"/>
</dbReference>
<comment type="similarity">
    <text evidence="16">Belongs to the MurB family.</text>
</comment>
<dbReference type="NCBIfam" id="NF010480">
    <property type="entry name" value="PRK13905.1"/>
    <property type="match status" value="1"/>
</dbReference>
<keyword evidence="7 16" id="KW-0285">Flavoprotein</keyword>
<feature type="active site" evidence="16">
    <location>
        <position position="173"/>
    </location>
</feature>
<reference evidence="18 19" key="1">
    <citation type="journal article" date="2017" name="Front. Microbiol.">
        <title>New Insights into the Diversity of the Genus Faecalibacterium.</title>
        <authorList>
            <person name="Benevides L."/>
            <person name="Burman S."/>
            <person name="Martin R."/>
            <person name="Robert V."/>
            <person name="Thomas M."/>
            <person name="Miquel S."/>
            <person name="Chain F."/>
            <person name="Sokol H."/>
            <person name="Bermudez-Humaran L.G."/>
            <person name="Morrison M."/>
            <person name="Langella P."/>
            <person name="Azevedo V.A."/>
            <person name="Chatel J.M."/>
            <person name="Soares S."/>
        </authorList>
    </citation>
    <scope>NUCLEOTIDE SEQUENCE [LARGE SCALE GENOMIC DNA]</scope>
    <source>
        <strain evidence="19">CNCM I-4540</strain>
    </source>
</reference>
<keyword evidence="10 16" id="KW-0133">Cell shape</keyword>
<dbReference type="Pfam" id="PF02873">
    <property type="entry name" value="MurB_C"/>
    <property type="match status" value="1"/>
</dbReference>
<dbReference type="PROSITE" id="PS51387">
    <property type="entry name" value="FAD_PCMH"/>
    <property type="match status" value="1"/>
</dbReference>
<dbReference type="GO" id="GO:0051301">
    <property type="term" value="P:cell division"/>
    <property type="evidence" value="ECO:0007669"/>
    <property type="project" value="UniProtKB-KW"/>
</dbReference>
<feature type="active site" description="Proton donor" evidence="16">
    <location>
        <position position="223"/>
    </location>
</feature>
<evidence type="ECO:0000256" key="3">
    <source>
        <dbReference type="ARBA" id="ARBA00004496"/>
    </source>
</evidence>
<evidence type="ECO:0000256" key="1">
    <source>
        <dbReference type="ARBA" id="ARBA00001974"/>
    </source>
</evidence>
<keyword evidence="11 16" id="KW-0573">Peptidoglycan synthesis</keyword>
<evidence type="ECO:0000256" key="7">
    <source>
        <dbReference type="ARBA" id="ARBA00022630"/>
    </source>
</evidence>
<dbReference type="InterPro" id="IPR011601">
    <property type="entry name" value="MurB_C"/>
</dbReference>
<feature type="domain" description="FAD-binding PCMH-type" evidence="17">
    <location>
        <begin position="28"/>
        <end position="194"/>
    </location>
</feature>
<keyword evidence="12 16" id="KW-0560">Oxidoreductase</keyword>
<dbReference type="SUPFAM" id="SSF56176">
    <property type="entry name" value="FAD-binding/transporter-associated domain-like"/>
    <property type="match status" value="1"/>
</dbReference>
<dbReference type="EMBL" id="NMTQ01000036">
    <property type="protein sequence ID" value="PDX57896.1"/>
    <property type="molecule type" value="Genomic_DNA"/>
</dbReference>
<comment type="subcellular location">
    <subcellularLocation>
        <location evidence="3 16">Cytoplasm</location>
    </subcellularLocation>
</comment>
<dbReference type="GO" id="GO:0009252">
    <property type="term" value="P:peptidoglycan biosynthetic process"/>
    <property type="evidence" value="ECO:0007669"/>
    <property type="project" value="UniProtKB-UniRule"/>
</dbReference>
<evidence type="ECO:0000256" key="5">
    <source>
        <dbReference type="ARBA" id="ARBA00022490"/>
    </source>
</evidence>
<evidence type="ECO:0000259" key="17">
    <source>
        <dbReference type="PROSITE" id="PS51387"/>
    </source>
</evidence>
<comment type="pathway">
    <text evidence="4 16">Cell wall biogenesis; peptidoglycan biosynthesis.</text>
</comment>
<protein>
    <recommendedName>
        <fullName evidence="16">UDP-N-acetylenolpyruvoylglucosamine reductase</fullName>
        <ecNumber evidence="16">1.3.1.98</ecNumber>
    </recommendedName>
    <alternativeName>
        <fullName evidence="16">UDP-N-acetylmuramate dehydrogenase</fullName>
    </alternativeName>
</protein>
<dbReference type="InterPro" id="IPR006094">
    <property type="entry name" value="Oxid_FAD_bind_N"/>
</dbReference>
<evidence type="ECO:0000256" key="10">
    <source>
        <dbReference type="ARBA" id="ARBA00022960"/>
    </source>
</evidence>
<evidence type="ECO:0000256" key="11">
    <source>
        <dbReference type="ARBA" id="ARBA00022984"/>
    </source>
</evidence>
<dbReference type="PANTHER" id="PTHR21071:SF4">
    <property type="entry name" value="UDP-N-ACETYLENOLPYRUVOYLGLUCOSAMINE REDUCTASE"/>
    <property type="match status" value="1"/>
</dbReference>
<dbReference type="Proteomes" id="UP000220752">
    <property type="component" value="Unassembled WGS sequence"/>
</dbReference>
<comment type="caution">
    <text evidence="18">The sequence shown here is derived from an EMBL/GenBank/DDBJ whole genome shotgun (WGS) entry which is preliminary data.</text>
</comment>
<dbReference type="Pfam" id="PF01565">
    <property type="entry name" value="FAD_binding_4"/>
    <property type="match status" value="1"/>
</dbReference>
<keyword evidence="8 16" id="KW-0274">FAD</keyword>
<dbReference type="EC" id="1.3.1.98" evidence="16"/>
<dbReference type="SUPFAM" id="SSF56194">
    <property type="entry name" value="Uridine diphospho-N-Acetylenolpyruvylglucosamine reductase, MurB, C-terminal domain"/>
    <property type="match status" value="1"/>
</dbReference>
<evidence type="ECO:0000256" key="14">
    <source>
        <dbReference type="ARBA" id="ARBA00023316"/>
    </source>
</evidence>
<dbReference type="InterPro" id="IPR036318">
    <property type="entry name" value="FAD-bd_PCMH-like_sf"/>
</dbReference>
<dbReference type="HAMAP" id="MF_00037">
    <property type="entry name" value="MurB"/>
    <property type="match status" value="1"/>
</dbReference>
<dbReference type="InterPro" id="IPR036635">
    <property type="entry name" value="MurB_C_sf"/>
</dbReference>
<sequence length="298" mass="31871">MERFKQKLQAAAIPFRENEPLAAHCTFKIGGPAQLFVMPENEQQLCSAVALCKEQAVRYYLLGNGSNILFADEGFSDVVIDVSALDAEIAVEDTVLTAGAGVRLAALCKAALKHGLSGLEFAYGIPGTVGGAVYMNAGAYGGEMKDVLTTVRYLAAEGEVREVPAAELDLRYRHSIFEENSGCILSAQFHLQPGNAADIRAKMDELMAKRVEKQPLDKPSAGSTFKRPAGAFAAALIDQCGLRGYRHGGAAVSDKHCGFVVNLGGATCADVLALCDEVRAIVKEKTGYDLEKEIRVVR</sequence>
<keyword evidence="13 16" id="KW-0131">Cell cycle</keyword>
<dbReference type="GO" id="GO:0071949">
    <property type="term" value="F:FAD binding"/>
    <property type="evidence" value="ECO:0007669"/>
    <property type="project" value="InterPro"/>
</dbReference>
<name>A0A2A6Z955_9FIRM</name>
<keyword evidence="6 16" id="KW-0132">Cell division</keyword>
<dbReference type="InterPro" id="IPR003170">
    <property type="entry name" value="MurB"/>
</dbReference>
<keyword evidence="9 16" id="KW-0521">NADP</keyword>
<keyword evidence="14 16" id="KW-0961">Cell wall biogenesis/degradation</keyword>
<dbReference type="AlphaFoldDB" id="A0A2A6Z955"/>
<comment type="function">
    <text evidence="2 16">Cell wall formation.</text>
</comment>
<feature type="active site" evidence="16">
    <location>
        <position position="293"/>
    </location>
</feature>
<evidence type="ECO:0000256" key="4">
    <source>
        <dbReference type="ARBA" id="ARBA00004752"/>
    </source>
</evidence>
<dbReference type="InterPro" id="IPR016167">
    <property type="entry name" value="FAD-bd_PCMH_sub1"/>
</dbReference>
<organism evidence="18 19">
    <name type="scientific">Faecalibacterium langellae</name>
    <dbReference type="NCBI Taxonomy" id="3435293"/>
    <lineage>
        <taxon>Bacteria</taxon>
        <taxon>Bacillati</taxon>
        <taxon>Bacillota</taxon>
        <taxon>Clostridia</taxon>
        <taxon>Eubacteriales</taxon>
        <taxon>Oscillospiraceae</taxon>
        <taxon>Faecalibacterium</taxon>
    </lineage>
</organism>
<evidence type="ECO:0000256" key="16">
    <source>
        <dbReference type="HAMAP-Rule" id="MF_00037"/>
    </source>
</evidence>
<evidence type="ECO:0000256" key="6">
    <source>
        <dbReference type="ARBA" id="ARBA00022618"/>
    </source>
</evidence>
<gene>
    <name evidence="16" type="primary">murB</name>
    <name evidence="18" type="ORF">CGS46_11035</name>
</gene>
<dbReference type="InterPro" id="IPR016169">
    <property type="entry name" value="FAD-bd_PCMH_sub2"/>
</dbReference>
<dbReference type="UniPathway" id="UPA00219"/>
<comment type="cofactor">
    <cofactor evidence="1 16">
        <name>FAD</name>
        <dbReference type="ChEBI" id="CHEBI:57692"/>
    </cofactor>
</comment>
<dbReference type="InterPro" id="IPR016166">
    <property type="entry name" value="FAD-bd_PCMH"/>
</dbReference>
<keyword evidence="5 16" id="KW-0963">Cytoplasm</keyword>
<evidence type="ECO:0000313" key="19">
    <source>
        <dbReference type="Proteomes" id="UP000220752"/>
    </source>
</evidence>
<proteinExistence type="inferred from homology"/>
<evidence type="ECO:0000256" key="2">
    <source>
        <dbReference type="ARBA" id="ARBA00003921"/>
    </source>
</evidence>
<dbReference type="GO" id="GO:0071555">
    <property type="term" value="P:cell wall organization"/>
    <property type="evidence" value="ECO:0007669"/>
    <property type="project" value="UniProtKB-KW"/>
</dbReference>
<comment type="catalytic activity">
    <reaction evidence="15 16">
        <text>UDP-N-acetyl-alpha-D-muramate + NADP(+) = UDP-N-acetyl-3-O-(1-carboxyvinyl)-alpha-D-glucosamine + NADPH + H(+)</text>
        <dbReference type="Rhea" id="RHEA:12248"/>
        <dbReference type="ChEBI" id="CHEBI:15378"/>
        <dbReference type="ChEBI" id="CHEBI:57783"/>
        <dbReference type="ChEBI" id="CHEBI:58349"/>
        <dbReference type="ChEBI" id="CHEBI:68483"/>
        <dbReference type="ChEBI" id="CHEBI:70757"/>
        <dbReference type="EC" id="1.3.1.98"/>
    </reaction>
</comment>
<dbReference type="Gene3D" id="3.90.78.10">
    <property type="entry name" value="UDP-N-acetylenolpyruvoylglucosamine reductase, C-terminal domain"/>
    <property type="match status" value="1"/>
</dbReference>
<dbReference type="GO" id="GO:0008360">
    <property type="term" value="P:regulation of cell shape"/>
    <property type="evidence" value="ECO:0007669"/>
    <property type="project" value="UniProtKB-KW"/>
</dbReference>
<evidence type="ECO:0000313" key="18">
    <source>
        <dbReference type="EMBL" id="PDX57896.1"/>
    </source>
</evidence>